<accession>A0A640KKN8</accession>
<feature type="region of interest" description="Disordered" evidence="1">
    <location>
        <begin position="1"/>
        <end position="57"/>
    </location>
</feature>
<sequence length="57" mass="6478">MWMAHTPSLSRGAPTHAHTRRRHQQPSIGTLRRRVVGVRPRHHQKRGSALAGIRGVR</sequence>
<protein>
    <submittedName>
        <fullName evidence="3">Unspecified product</fullName>
    </submittedName>
</protein>
<name>A0A640KKN8_LEITA</name>
<evidence type="ECO:0000313" key="4">
    <source>
        <dbReference type="EMBL" id="GET90290.1"/>
    </source>
</evidence>
<evidence type="ECO:0000256" key="1">
    <source>
        <dbReference type="SAM" id="MobiDB-lite"/>
    </source>
</evidence>
<dbReference type="VEuPathDB" id="TriTrypDB:LtaPh_2902500"/>
<dbReference type="EMBL" id="BLBS01000040">
    <property type="protein sequence ID" value="GET90286.1"/>
    <property type="molecule type" value="Genomic_DNA"/>
</dbReference>
<dbReference type="EMBL" id="BLBS01000040">
    <property type="protein sequence ID" value="GET90290.1"/>
    <property type="molecule type" value="Genomic_DNA"/>
</dbReference>
<dbReference type="EMBL" id="BLBS01000040">
    <property type="protein sequence ID" value="GET90281.1"/>
    <property type="molecule type" value="Genomic_DNA"/>
</dbReference>
<dbReference type="AlphaFoldDB" id="A0A640KKN8"/>
<evidence type="ECO:0000313" key="2">
    <source>
        <dbReference type="EMBL" id="GET90281.1"/>
    </source>
</evidence>
<keyword evidence="5" id="KW-1185">Reference proteome</keyword>
<dbReference type="Proteomes" id="UP000419144">
    <property type="component" value="Unassembled WGS sequence"/>
</dbReference>
<proteinExistence type="predicted"/>
<gene>
    <name evidence="2" type="ORF">LtaPh_2902500</name>
    <name evidence="3" type="ORF">LtaPh_2902861</name>
    <name evidence="4" type="ORF">LtaPh_2903151</name>
</gene>
<comment type="caution">
    <text evidence="3">The sequence shown here is derived from an EMBL/GenBank/DDBJ whole genome shotgun (WGS) entry which is preliminary data.</text>
</comment>
<evidence type="ECO:0000313" key="3">
    <source>
        <dbReference type="EMBL" id="GET90286.1"/>
    </source>
</evidence>
<evidence type="ECO:0000313" key="5">
    <source>
        <dbReference type="Proteomes" id="UP000419144"/>
    </source>
</evidence>
<feature type="compositionally biased region" description="Basic residues" evidence="1">
    <location>
        <begin position="31"/>
        <end position="46"/>
    </location>
</feature>
<dbReference type="VEuPathDB" id="TriTrypDB:LtaPh_2903151"/>
<dbReference type="VEuPathDB" id="TriTrypDB:LtaPh_2902861"/>
<reference evidence="3 5" key="1">
    <citation type="submission" date="2019-11" db="EMBL/GenBank/DDBJ databases">
        <title>Leishmania tarentolae CDS.</title>
        <authorList>
            <person name="Goto Y."/>
            <person name="Yamagishi J."/>
        </authorList>
    </citation>
    <scope>NUCLEOTIDE SEQUENCE [LARGE SCALE GENOMIC DNA]</scope>
    <source>
        <strain evidence="3 5">Parrot Tar II</strain>
    </source>
</reference>
<organism evidence="3 5">
    <name type="scientific">Leishmania tarentolae</name>
    <name type="common">Sauroleishmania tarentolae</name>
    <dbReference type="NCBI Taxonomy" id="5689"/>
    <lineage>
        <taxon>Eukaryota</taxon>
        <taxon>Discoba</taxon>
        <taxon>Euglenozoa</taxon>
        <taxon>Kinetoplastea</taxon>
        <taxon>Metakinetoplastina</taxon>
        <taxon>Trypanosomatida</taxon>
        <taxon>Trypanosomatidae</taxon>
        <taxon>Leishmaniinae</taxon>
        <taxon>Leishmania</taxon>
        <taxon>lizard Leishmania</taxon>
    </lineage>
</organism>